<proteinExistence type="predicted"/>
<name>W2SMX7_NECAM</name>
<keyword evidence="3" id="KW-1185">Reference proteome</keyword>
<accession>W2SMX7</accession>
<sequence>MRKKQRWKNRKKEGKKKKAKFRGIITEDEKWCLYVNVKLRKESGSGHSTAPSSSITNDRGDLNGRSLGQRSGFRMSPKAPDR</sequence>
<organism evidence="2 3">
    <name type="scientific">Necator americanus</name>
    <name type="common">Human hookworm</name>
    <dbReference type="NCBI Taxonomy" id="51031"/>
    <lineage>
        <taxon>Eukaryota</taxon>
        <taxon>Metazoa</taxon>
        <taxon>Ecdysozoa</taxon>
        <taxon>Nematoda</taxon>
        <taxon>Chromadorea</taxon>
        <taxon>Rhabditida</taxon>
        <taxon>Rhabditina</taxon>
        <taxon>Rhabditomorpha</taxon>
        <taxon>Strongyloidea</taxon>
        <taxon>Ancylostomatidae</taxon>
        <taxon>Bunostominae</taxon>
        <taxon>Necator</taxon>
    </lineage>
</organism>
<protein>
    <submittedName>
        <fullName evidence="2">Uncharacterized protein</fullName>
    </submittedName>
</protein>
<dbReference type="KEGG" id="nai:NECAME_14486"/>
<dbReference type="AlphaFoldDB" id="W2SMX7"/>
<evidence type="ECO:0000313" key="2">
    <source>
        <dbReference type="EMBL" id="ETN70863.1"/>
    </source>
</evidence>
<feature type="region of interest" description="Disordered" evidence="1">
    <location>
        <begin position="1"/>
        <end position="20"/>
    </location>
</feature>
<feature type="region of interest" description="Disordered" evidence="1">
    <location>
        <begin position="42"/>
        <end position="82"/>
    </location>
</feature>
<evidence type="ECO:0000313" key="3">
    <source>
        <dbReference type="Proteomes" id="UP000053676"/>
    </source>
</evidence>
<dbReference type="EMBL" id="KI668880">
    <property type="protein sequence ID" value="ETN70863.1"/>
    <property type="molecule type" value="Genomic_DNA"/>
</dbReference>
<gene>
    <name evidence="2" type="ORF">NECAME_14486</name>
</gene>
<dbReference type="Proteomes" id="UP000053676">
    <property type="component" value="Unassembled WGS sequence"/>
</dbReference>
<evidence type="ECO:0000256" key="1">
    <source>
        <dbReference type="SAM" id="MobiDB-lite"/>
    </source>
</evidence>
<feature type="compositionally biased region" description="Low complexity" evidence="1">
    <location>
        <begin position="45"/>
        <end position="54"/>
    </location>
</feature>
<reference evidence="3" key="1">
    <citation type="journal article" date="2014" name="Nat. Genet.">
        <title>Genome of the human hookworm Necator americanus.</title>
        <authorList>
            <person name="Tang Y.T."/>
            <person name="Gao X."/>
            <person name="Rosa B.A."/>
            <person name="Abubucker S."/>
            <person name="Hallsworth-Pepin K."/>
            <person name="Martin J."/>
            <person name="Tyagi R."/>
            <person name="Heizer E."/>
            <person name="Zhang X."/>
            <person name="Bhonagiri-Palsikar V."/>
            <person name="Minx P."/>
            <person name="Warren W.C."/>
            <person name="Wang Q."/>
            <person name="Zhan B."/>
            <person name="Hotez P.J."/>
            <person name="Sternberg P.W."/>
            <person name="Dougall A."/>
            <person name="Gaze S.T."/>
            <person name="Mulvenna J."/>
            <person name="Sotillo J."/>
            <person name="Ranganathan S."/>
            <person name="Rabelo E.M."/>
            <person name="Wilson R.K."/>
            <person name="Felgner P.L."/>
            <person name="Bethony J."/>
            <person name="Hawdon J.M."/>
            <person name="Gasser R.B."/>
            <person name="Loukas A."/>
            <person name="Mitreva M."/>
        </authorList>
    </citation>
    <scope>NUCLEOTIDE SEQUENCE [LARGE SCALE GENOMIC DNA]</scope>
</reference>